<gene>
    <name evidence="2" type="ORF">AWB72_03363</name>
</gene>
<comment type="caution">
    <text evidence="2">The sequence shown here is derived from an EMBL/GenBank/DDBJ whole genome shotgun (WGS) entry which is preliminary data.</text>
</comment>
<sequence>MPFGLFLVYATPPFQTPDAANHFYRAIQISEGQWRGYRFDGTSGGLIDSNAVKLATTYEPIKARANVKANRALAESVRQLRWTGELIETGFPNTAIYPAFTYVPQALAVAVGRALHMTVWSTYRLTCLVGLLVSMLLTAWALRVARTSSRFIFFLALLPTTMMISASVSQEVVMIPLCFLTIAYFERFVALQWVLQGRWRWVFGTAVALCASARPPYGALALLLFYPGLRVAKGEGYRCWTRIAIAVATGAASFIAMKVFQSPAWLPPGPPRSVSGQLNFLQHHPAAVFTIALETLRTNAWFYFTSFTGVLGWLDAPLTRSFYLAAGAACVAALIATSLDRNSFDEASNRRRLMLVLPMLICFGLTFAALYLTWTPVGQWVVEGVQGRYLTALLPLLALAMPKLNLRWRNDSKGVALLRRVLTLIVLALPFYAFQQAVTTIIDRFYVQ</sequence>
<keyword evidence="3" id="KW-1185">Reference proteome</keyword>
<proteinExistence type="predicted"/>
<dbReference type="Proteomes" id="UP000198263">
    <property type="component" value="Unassembled WGS sequence"/>
</dbReference>
<keyword evidence="1" id="KW-0472">Membrane</keyword>
<evidence type="ECO:0000313" key="2">
    <source>
        <dbReference type="EMBL" id="SAL34890.1"/>
    </source>
</evidence>
<keyword evidence="1" id="KW-0812">Transmembrane</keyword>
<dbReference type="EMBL" id="FCNV02000006">
    <property type="protein sequence ID" value="SAL34890.1"/>
    <property type="molecule type" value="Genomic_DNA"/>
</dbReference>
<name>A0A658QZB9_9BURK</name>
<evidence type="ECO:0000313" key="3">
    <source>
        <dbReference type="Proteomes" id="UP000198263"/>
    </source>
</evidence>
<feature type="transmembrane region" description="Helical" evidence="1">
    <location>
        <begin position="353"/>
        <end position="374"/>
    </location>
</feature>
<dbReference type="InterPro" id="IPR018674">
    <property type="entry name" value="DUF2142_membrane"/>
</dbReference>
<evidence type="ECO:0008006" key="4">
    <source>
        <dbReference type="Google" id="ProtNLM"/>
    </source>
</evidence>
<dbReference type="AlphaFoldDB" id="A0A658QZB9"/>
<dbReference type="Pfam" id="PF09913">
    <property type="entry name" value="DUF2142"/>
    <property type="match status" value="1"/>
</dbReference>
<protein>
    <recommendedName>
        <fullName evidence="4">DUF2142 domain-containing protein</fullName>
    </recommendedName>
</protein>
<feature type="transmembrane region" description="Helical" evidence="1">
    <location>
        <begin position="239"/>
        <end position="260"/>
    </location>
</feature>
<feature type="transmembrane region" description="Helical" evidence="1">
    <location>
        <begin position="148"/>
        <end position="166"/>
    </location>
</feature>
<feature type="transmembrane region" description="Helical" evidence="1">
    <location>
        <begin position="322"/>
        <end position="341"/>
    </location>
</feature>
<accession>A0A658QZB9</accession>
<feature type="transmembrane region" description="Helical" evidence="1">
    <location>
        <begin position="386"/>
        <end position="405"/>
    </location>
</feature>
<evidence type="ECO:0000256" key="1">
    <source>
        <dbReference type="SAM" id="Phobius"/>
    </source>
</evidence>
<keyword evidence="1" id="KW-1133">Transmembrane helix</keyword>
<feature type="transmembrane region" description="Helical" evidence="1">
    <location>
        <begin position="417"/>
        <end position="434"/>
    </location>
</feature>
<organism evidence="2 3">
    <name type="scientific">Caballeronia concitans</name>
    <dbReference type="NCBI Taxonomy" id="1777133"/>
    <lineage>
        <taxon>Bacteria</taxon>
        <taxon>Pseudomonadati</taxon>
        <taxon>Pseudomonadota</taxon>
        <taxon>Betaproteobacteria</taxon>
        <taxon>Burkholderiales</taxon>
        <taxon>Burkholderiaceae</taxon>
        <taxon>Caballeronia</taxon>
    </lineage>
</organism>
<reference evidence="2 3" key="1">
    <citation type="submission" date="2016-01" db="EMBL/GenBank/DDBJ databases">
        <authorList>
            <person name="Peeters C."/>
        </authorList>
    </citation>
    <scope>NUCLEOTIDE SEQUENCE [LARGE SCALE GENOMIC DNA]</scope>
    <source>
        <strain evidence="2">LMG 29315</strain>
    </source>
</reference>
<feature type="transmembrane region" description="Helical" evidence="1">
    <location>
        <begin position="123"/>
        <end position="142"/>
    </location>
</feature>
<feature type="transmembrane region" description="Helical" evidence="1">
    <location>
        <begin position="173"/>
        <end position="195"/>
    </location>
</feature>